<keyword evidence="9" id="KW-0067">ATP-binding</keyword>
<evidence type="ECO:0000313" key="19">
    <source>
        <dbReference type="Proteomes" id="UP001162060"/>
    </source>
</evidence>
<evidence type="ECO:0000256" key="12">
    <source>
        <dbReference type="ARBA" id="ARBA00022918"/>
    </source>
</evidence>
<dbReference type="GO" id="GO:0003676">
    <property type="term" value="F:nucleic acid binding"/>
    <property type="evidence" value="ECO:0007669"/>
    <property type="project" value="InterPro"/>
</dbReference>
<evidence type="ECO:0000256" key="3">
    <source>
        <dbReference type="ARBA" id="ARBA00022670"/>
    </source>
</evidence>
<dbReference type="Gene3D" id="4.10.60.10">
    <property type="entry name" value="Zinc finger, CCHC-type"/>
    <property type="match status" value="1"/>
</dbReference>
<keyword evidence="13" id="KW-0808">Transferase</keyword>
<dbReference type="GO" id="GO:0004519">
    <property type="term" value="F:endonuclease activity"/>
    <property type="evidence" value="ECO:0007669"/>
    <property type="project" value="UniProtKB-KW"/>
</dbReference>
<reference evidence="18" key="1">
    <citation type="submission" date="2024-01" db="EMBL/GenBank/DDBJ databases">
        <authorList>
            <person name="Webb A."/>
        </authorList>
    </citation>
    <scope>NUCLEOTIDE SEQUENCE</scope>
    <source>
        <strain evidence="18">Pm1</strain>
    </source>
</reference>
<accession>A0AAV1V3W5</accession>
<dbReference type="PROSITE" id="PS50158">
    <property type="entry name" value="ZF_CCHC"/>
    <property type="match status" value="1"/>
</dbReference>
<dbReference type="Pfam" id="PF22936">
    <property type="entry name" value="Pol_BBD"/>
    <property type="match status" value="1"/>
</dbReference>
<keyword evidence="11" id="KW-0229">DNA integration</keyword>
<dbReference type="GO" id="GO:0003964">
    <property type="term" value="F:RNA-directed DNA polymerase activity"/>
    <property type="evidence" value="ECO:0007669"/>
    <property type="project" value="UniProtKB-KW"/>
</dbReference>
<dbReference type="Proteomes" id="UP001162060">
    <property type="component" value="Unassembled WGS sequence"/>
</dbReference>
<dbReference type="InterPro" id="IPR025724">
    <property type="entry name" value="GAG-pre-integrase_dom"/>
</dbReference>
<dbReference type="Pfam" id="PF13976">
    <property type="entry name" value="gag_pre-integrs"/>
    <property type="match status" value="1"/>
</dbReference>
<keyword evidence="5" id="KW-0479">Metal-binding</keyword>
<dbReference type="Pfam" id="PF00098">
    <property type="entry name" value="zf-CCHC"/>
    <property type="match status" value="1"/>
</dbReference>
<dbReference type="EMBL" id="CAKLBY020000256">
    <property type="protein sequence ID" value="CAK7940183.1"/>
    <property type="molecule type" value="Genomic_DNA"/>
</dbReference>
<evidence type="ECO:0000256" key="11">
    <source>
        <dbReference type="ARBA" id="ARBA00022908"/>
    </source>
</evidence>
<dbReference type="GO" id="GO:0008270">
    <property type="term" value="F:zinc ion binding"/>
    <property type="evidence" value="ECO:0007669"/>
    <property type="project" value="UniProtKB-KW"/>
</dbReference>
<dbReference type="SMART" id="SM00343">
    <property type="entry name" value="ZnF_C2HC"/>
    <property type="match status" value="1"/>
</dbReference>
<dbReference type="InterPro" id="IPR036397">
    <property type="entry name" value="RNaseH_sf"/>
</dbReference>
<evidence type="ECO:0000256" key="15">
    <source>
        <dbReference type="ARBA" id="ARBA00023172"/>
    </source>
</evidence>
<evidence type="ECO:0000256" key="13">
    <source>
        <dbReference type="ARBA" id="ARBA00022932"/>
    </source>
</evidence>
<evidence type="ECO:0000256" key="8">
    <source>
        <dbReference type="ARBA" id="ARBA00022801"/>
    </source>
</evidence>
<evidence type="ECO:0000256" key="7">
    <source>
        <dbReference type="ARBA" id="ARBA00022759"/>
    </source>
</evidence>
<comment type="caution">
    <text evidence="18">The sequence shown here is derived from an EMBL/GenBank/DDBJ whole genome shotgun (WGS) entry which is preliminary data.</text>
</comment>
<dbReference type="SUPFAM" id="SSF53098">
    <property type="entry name" value="Ribonuclease H-like"/>
    <property type="match status" value="1"/>
</dbReference>
<proteinExistence type="predicted"/>
<dbReference type="PANTHER" id="PTHR42648:SF11">
    <property type="entry name" value="TRANSPOSON TY4-P GAG-POL POLYPROTEIN"/>
    <property type="match status" value="1"/>
</dbReference>
<sequence length="340" mass="38208">MTRRLHEFKMDTGTAMAKHLDAFDELVVGLQTLGEPVDEARQLVVLLSSLPAEYELISSIIENFKDIMLIEVKEKLLKECERLERKDTTPERAFKVNTGRFKGNKGNGRKWSDQKKNANGFQGKCFKCNKVGHMKRDCQERTIDGDDDAVFAVSTERVNGWLIDSGATAHMTPHRSDLFEYENVNSGIEVTIADGKKLAIEKGKKVGKAYMLDCEQEGARFIQYAEAGSKWELWHARMGHLNQDALIKTRHATNGIPAIDQPTLSLCGGCMKGKQTVATFPHCSSSKTSRVLELVHTDVMGHMKYPSKGGENCVLTFVDDYSRYVVAYFFKKKIMVATKV</sequence>
<gene>
    <name evidence="18" type="ORF">PM001_LOCUS25333</name>
</gene>
<evidence type="ECO:0000256" key="16">
    <source>
        <dbReference type="PROSITE-ProRule" id="PRU00047"/>
    </source>
</evidence>
<evidence type="ECO:0000256" key="14">
    <source>
        <dbReference type="ARBA" id="ARBA00023113"/>
    </source>
</evidence>
<dbReference type="AlphaFoldDB" id="A0AAV1V3W5"/>
<organism evidence="18 19">
    <name type="scientific">Peronospora matthiolae</name>
    <dbReference type="NCBI Taxonomy" id="2874970"/>
    <lineage>
        <taxon>Eukaryota</taxon>
        <taxon>Sar</taxon>
        <taxon>Stramenopiles</taxon>
        <taxon>Oomycota</taxon>
        <taxon>Peronosporomycetes</taxon>
        <taxon>Peronosporales</taxon>
        <taxon>Peronosporaceae</taxon>
        <taxon>Peronospora</taxon>
    </lineage>
</organism>
<keyword evidence="16" id="KW-0863">Zinc-finger</keyword>
<evidence type="ECO:0000256" key="1">
    <source>
        <dbReference type="ARBA" id="ARBA00002180"/>
    </source>
</evidence>
<feature type="domain" description="CCHC-type" evidence="17">
    <location>
        <begin position="124"/>
        <end position="140"/>
    </location>
</feature>
<evidence type="ECO:0000313" key="18">
    <source>
        <dbReference type="EMBL" id="CAK7940183.1"/>
    </source>
</evidence>
<evidence type="ECO:0000256" key="5">
    <source>
        <dbReference type="ARBA" id="ARBA00022723"/>
    </source>
</evidence>
<dbReference type="GO" id="GO:0006508">
    <property type="term" value="P:proteolysis"/>
    <property type="evidence" value="ECO:0007669"/>
    <property type="project" value="UniProtKB-KW"/>
</dbReference>
<dbReference type="InterPro" id="IPR039537">
    <property type="entry name" value="Retrotran_Ty1/copia-like"/>
</dbReference>
<protein>
    <recommendedName>
        <fullName evidence="17">CCHC-type domain-containing protein</fullName>
    </recommendedName>
</protein>
<keyword evidence="2" id="KW-1188">Viral release from host cell</keyword>
<dbReference type="InterPro" id="IPR012337">
    <property type="entry name" value="RNaseH-like_sf"/>
</dbReference>
<keyword evidence="10" id="KW-0460">Magnesium</keyword>
<dbReference type="InterPro" id="IPR036875">
    <property type="entry name" value="Znf_CCHC_sf"/>
</dbReference>
<keyword evidence="14" id="KW-0917">Virion maturation</keyword>
<dbReference type="SUPFAM" id="SSF57756">
    <property type="entry name" value="Retrovirus zinc finger-like domains"/>
    <property type="match status" value="1"/>
</dbReference>
<keyword evidence="13" id="KW-0548">Nucleotidyltransferase</keyword>
<keyword evidence="6" id="KW-0547">Nucleotide-binding</keyword>
<evidence type="ECO:0000259" key="17">
    <source>
        <dbReference type="PROSITE" id="PS50158"/>
    </source>
</evidence>
<dbReference type="GO" id="GO:0005524">
    <property type="term" value="F:ATP binding"/>
    <property type="evidence" value="ECO:0007669"/>
    <property type="project" value="UniProtKB-KW"/>
</dbReference>
<keyword evidence="15" id="KW-0233">DNA recombination</keyword>
<dbReference type="GO" id="GO:0015074">
    <property type="term" value="P:DNA integration"/>
    <property type="evidence" value="ECO:0007669"/>
    <property type="project" value="UniProtKB-KW"/>
</dbReference>
<keyword evidence="4" id="KW-0540">Nuclease</keyword>
<dbReference type="PANTHER" id="PTHR42648">
    <property type="entry name" value="TRANSPOSASE, PUTATIVE-RELATED"/>
    <property type="match status" value="1"/>
</dbReference>
<evidence type="ECO:0000256" key="2">
    <source>
        <dbReference type="ARBA" id="ARBA00022612"/>
    </source>
</evidence>
<name>A0AAV1V3W5_9STRA</name>
<keyword evidence="16" id="KW-0862">Zinc</keyword>
<evidence type="ECO:0000256" key="4">
    <source>
        <dbReference type="ARBA" id="ARBA00022722"/>
    </source>
</evidence>
<dbReference type="GO" id="GO:0008233">
    <property type="term" value="F:peptidase activity"/>
    <property type="evidence" value="ECO:0007669"/>
    <property type="project" value="UniProtKB-KW"/>
</dbReference>
<evidence type="ECO:0000256" key="6">
    <source>
        <dbReference type="ARBA" id="ARBA00022741"/>
    </source>
</evidence>
<keyword evidence="3" id="KW-0645">Protease</keyword>
<dbReference type="InterPro" id="IPR001878">
    <property type="entry name" value="Znf_CCHC"/>
</dbReference>
<dbReference type="Pfam" id="PF14223">
    <property type="entry name" value="Retrotran_gag_2"/>
    <property type="match status" value="1"/>
</dbReference>
<keyword evidence="8" id="KW-0378">Hydrolase</keyword>
<dbReference type="GO" id="GO:0006310">
    <property type="term" value="P:DNA recombination"/>
    <property type="evidence" value="ECO:0007669"/>
    <property type="project" value="UniProtKB-KW"/>
</dbReference>
<dbReference type="GO" id="GO:0003887">
    <property type="term" value="F:DNA-directed DNA polymerase activity"/>
    <property type="evidence" value="ECO:0007669"/>
    <property type="project" value="UniProtKB-KW"/>
</dbReference>
<keyword evidence="13" id="KW-0239">DNA-directed DNA polymerase</keyword>
<evidence type="ECO:0000256" key="9">
    <source>
        <dbReference type="ARBA" id="ARBA00022840"/>
    </source>
</evidence>
<comment type="function">
    <text evidence="1">The aspartyl protease (PR) mediates the proteolytic cleavages of the Gag and Gag-Pol polyproteins after assembly of the VLP.</text>
</comment>
<keyword evidence="7" id="KW-0255">Endonuclease</keyword>
<dbReference type="InterPro" id="IPR054722">
    <property type="entry name" value="PolX-like_BBD"/>
</dbReference>
<keyword evidence="12" id="KW-0695">RNA-directed DNA polymerase</keyword>
<dbReference type="Gene3D" id="3.30.420.10">
    <property type="entry name" value="Ribonuclease H-like superfamily/Ribonuclease H"/>
    <property type="match status" value="1"/>
</dbReference>
<evidence type="ECO:0000256" key="10">
    <source>
        <dbReference type="ARBA" id="ARBA00022842"/>
    </source>
</evidence>